<dbReference type="InterPro" id="IPR023635">
    <property type="entry name" value="Peptide_deformylase"/>
</dbReference>
<dbReference type="GO" id="GO:0006412">
    <property type="term" value="P:translation"/>
    <property type="evidence" value="ECO:0007669"/>
    <property type="project" value="UniProtKB-UniRule"/>
</dbReference>
<dbReference type="InterPro" id="IPR036821">
    <property type="entry name" value="Peptide_deformylase_sf"/>
</dbReference>
<comment type="catalytic activity">
    <reaction evidence="2">
        <text>N-terminal N-formyl-L-methionyl-[peptide] + H2O = N-terminal L-methionyl-[peptide] + formate</text>
        <dbReference type="Rhea" id="RHEA:24420"/>
        <dbReference type="Rhea" id="RHEA-COMP:10639"/>
        <dbReference type="Rhea" id="RHEA-COMP:10640"/>
        <dbReference type="ChEBI" id="CHEBI:15377"/>
        <dbReference type="ChEBI" id="CHEBI:15740"/>
        <dbReference type="ChEBI" id="CHEBI:49298"/>
        <dbReference type="ChEBI" id="CHEBI:64731"/>
        <dbReference type="EC" id="3.5.1.88"/>
    </reaction>
</comment>
<keyword evidence="2" id="KW-0648">Protein biosynthesis</keyword>
<dbReference type="STRING" id="1797529.A2570_03395"/>
<dbReference type="SUPFAM" id="SSF56420">
    <property type="entry name" value="Peptide deformylase"/>
    <property type="match status" value="1"/>
</dbReference>
<evidence type="ECO:0000313" key="3">
    <source>
        <dbReference type="EMBL" id="OGY40295.1"/>
    </source>
</evidence>
<evidence type="ECO:0000313" key="4">
    <source>
        <dbReference type="Proteomes" id="UP000178570"/>
    </source>
</evidence>
<dbReference type="GO" id="GO:0046872">
    <property type="term" value="F:metal ion binding"/>
    <property type="evidence" value="ECO:0007669"/>
    <property type="project" value="UniProtKB-KW"/>
</dbReference>
<dbReference type="PIRSF" id="PIRSF004749">
    <property type="entry name" value="Pep_def"/>
    <property type="match status" value="1"/>
</dbReference>
<dbReference type="Pfam" id="PF01327">
    <property type="entry name" value="Pep_deformylase"/>
    <property type="match status" value="1"/>
</dbReference>
<keyword evidence="2" id="KW-0479">Metal-binding</keyword>
<gene>
    <name evidence="2" type="primary">def</name>
    <name evidence="3" type="ORF">A2570_03395</name>
</gene>
<dbReference type="EMBL" id="MHHY01000009">
    <property type="protein sequence ID" value="OGY40295.1"/>
    <property type="molecule type" value="Genomic_DNA"/>
</dbReference>
<comment type="caution">
    <text evidence="3">The sequence shown here is derived from an EMBL/GenBank/DDBJ whole genome shotgun (WGS) entry which is preliminary data.</text>
</comment>
<feature type="binding site" evidence="2">
    <location>
        <position position="137"/>
    </location>
    <ligand>
        <name>Fe cation</name>
        <dbReference type="ChEBI" id="CHEBI:24875"/>
    </ligand>
</feature>
<sequence>MNLVTGKDNKILRQPTEPVEKVTPEIRELIRKMKKTMKESKVPAVGLAAPQIGINKQIFVVELLYDDGEKGPEFAMINPKIIYASKETNTMEEGCLSIPKTYAEVERHKRIVVEFLDEMGRKKKIKASGLLARIFQHEIDHLHGKLTIDSAKNIKEIK</sequence>
<keyword evidence="2" id="KW-0378">Hydrolase</keyword>
<name>A0A1G1XJH6_9BACT</name>
<dbReference type="PANTHER" id="PTHR10458">
    <property type="entry name" value="PEPTIDE DEFORMYLASE"/>
    <property type="match status" value="1"/>
</dbReference>
<accession>A0A1G1XJH6</accession>
<dbReference type="PANTHER" id="PTHR10458:SF22">
    <property type="entry name" value="PEPTIDE DEFORMYLASE"/>
    <property type="match status" value="1"/>
</dbReference>
<feature type="binding site" evidence="2">
    <location>
        <position position="95"/>
    </location>
    <ligand>
        <name>Fe cation</name>
        <dbReference type="ChEBI" id="CHEBI:24875"/>
    </ligand>
</feature>
<dbReference type="CDD" id="cd00487">
    <property type="entry name" value="Pep_deformylase"/>
    <property type="match status" value="1"/>
</dbReference>
<dbReference type="HAMAP" id="MF_00163">
    <property type="entry name" value="Pep_deformylase"/>
    <property type="match status" value="1"/>
</dbReference>
<feature type="binding site" evidence="2">
    <location>
        <position position="141"/>
    </location>
    <ligand>
        <name>Fe cation</name>
        <dbReference type="ChEBI" id="CHEBI:24875"/>
    </ligand>
</feature>
<dbReference type="EC" id="3.5.1.88" evidence="2"/>
<evidence type="ECO:0000256" key="2">
    <source>
        <dbReference type="HAMAP-Rule" id="MF_00163"/>
    </source>
</evidence>
<dbReference type="AlphaFoldDB" id="A0A1G1XJH6"/>
<dbReference type="Proteomes" id="UP000178570">
    <property type="component" value="Unassembled WGS sequence"/>
</dbReference>
<reference evidence="3 4" key="1">
    <citation type="journal article" date="2016" name="Nat. Commun.">
        <title>Thousands of microbial genomes shed light on interconnected biogeochemical processes in an aquifer system.</title>
        <authorList>
            <person name="Anantharaman K."/>
            <person name="Brown C.T."/>
            <person name="Hug L.A."/>
            <person name="Sharon I."/>
            <person name="Castelle C.J."/>
            <person name="Probst A.J."/>
            <person name="Thomas B.C."/>
            <person name="Singh A."/>
            <person name="Wilkins M.J."/>
            <person name="Karaoz U."/>
            <person name="Brodie E.L."/>
            <person name="Williams K.H."/>
            <person name="Hubbard S.S."/>
            <person name="Banfield J.F."/>
        </authorList>
    </citation>
    <scope>NUCLEOTIDE SEQUENCE [LARGE SCALE GENOMIC DNA]</scope>
</reference>
<dbReference type="NCBIfam" id="NF001159">
    <property type="entry name" value="PRK00150.1-3"/>
    <property type="match status" value="1"/>
</dbReference>
<dbReference type="PRINTS" id="PR01576">
    <property type="entry name" value="PDEFORMYLASE"/>
</dbReference>
<feature type="active site" evidence="2">
    <location>
        <position position="138"/>
    </location>
</feature>
<dbReference type="GO" id="GO:0042586">
    <property type="term" value="F:peptide deformylase activity"/>
    <property type="evidence" value="ECO:0007669"/>
    <property type="project" value="UniProtKB-UniRule"/>
</dbReference>
<keyword evidence="2" id="KW-0408">Iron</keyword>
<comment type="function">
    <text evidence="2">Removes the formyl group from the N-terminal Met of newly synthesized proteins. Requires at least a dipeptide for an efficient rate of reaction. N-terminal L-methionine is a prerequisite for activity but the enzyme has broad specificity at other positions.</text>
</comment>
<comment type="cofactor">
    <cofactor evidence="2">
        <name>Fe(2+)</name>
        <dbReference type="ChEBI" id="CHEBI:29033"/>
    </cofactor>
    <text evidence="2">Binds 1 Fe(2+) ion.</text>
</comment>
<organism evidence="3 4">
    <name type="scientific">Candidatus Brennerbacteria bacterium RIFOXYD1_FULL_41_16</name>
    <dbReference type="NCBI Taxonomy" id="1797529"/>
    <lineage>
        <taxon>Bacteria</taxon>
        <taxon>Candidatus Brenneribacteriota</taxon>
    </lineage>
</organism>
<comment type="similarity">
    <text evidence="1 2">Belongs to the polypeptide deformylase family.</text>
</comment>
<dbReference type="NCBIfam" id="TIGR00079">
    <property type="entry name" value="pept_deformyl"/>
    <property type="match status" value="1"/>
</dbReference>
<dbReference type="Gene3D" id="3.90.45.10">
    <property type="entry name" value="Peptide deformylase"/>
    <property type="match status" value="1"/>
</dbReference>
<protein>
    <recommendedName>
        <fullName evidence="2">Peptide deformylase</fullName>
        <shortName evidence="2">PDF</shortName>
        <ecNumber evidence="2">3.5.1.88</ecNumber>
    </recommendedName>
    <alternativeName>
        <fullName evidence="2">Polypeptide deformylase</fullName>
    </alternativeName>
</protein>
<proteinExistence type="inferred from homology"/>
<evidence type="ECO:0000256" key="1">
    <source>
        <dbReference type="ARBA" id="ARBA00010759"/>
    </source>
</evidence>